<keyword evidence="5 7" id="KW-1133">Transmembrane helix</keyword>
<evidence type="ECO:0000256" key="5">
    <source>
        <dbReference type="ARBA" id="ARBA00022989"/>
    </source>
</evidence>
<keyword evidence="6 7" id="KW-0472">Membrane</keyword>
<comment type="similarity">
    <text evidence="7">Belongs to the binding-protein-dependent transport system permease family.</text>
</comment>
<dbReference type="InterPro" id="IPR035906">
    <property type="entry name" value="MetI-like_sf"/>
</dbReference>
<feature type="domain" description="ABC transmembrane type-1" evidence="8">
    <location>
        <begin position="69"/>
        <end position="258"/>
    </location>
</feature>
<organism evidence="9 10">
    <name type="scientific">Leadbettera azotonutricia (strain ATCC BAA-888 / DSM 13862 / ZAS-9)</name>
    <name type="common">Treponema azotonutricium</name>
    <dbReference type="NCBI Taxonomy" id="545695"/>
    <lineage>
        <taxon>Bacteria</taxon>
        <taxon>Pseudomonadati</taxon>
        <taxon>Spirochaetota</taxon>
        <taxon>Spirochaetia</taxon>
        <taxon>Spirochaetales</taxon>
        <taxon>Breznakiellaceae</taxon>
        <taxon>Leadbettera</taxon>
    </lineage>
</organism>
<feature type="transmembrane region" description="Helical" evidence="7">
    <location>
        <begin position="178"/>
        <end position="203"/>
    </location>
</feature>
<evidence type="ECO:0000256" key="3">
    <source>
        <dbReference type="ARBA" id="ARBA00022475"/>
    </source>
</evidence>
<feature type="transmembrane region" description="Helical" evidence="7">
    <location>
        <begin position="12"/>
        <end position="32"/>
    </location>
</feature>
<dbReference type="Pfam" id="PF00528">
    <property type="entry name" value="BPD_transp_1"/>
    <property type="match status" value="1"/>
</dbReference>
<dbReference type="OrthoDB" id="9783218at2"/>
<dbReference type="PANTHER" id="PTHR43386:SF1">
    <property type="entry name" value="D,D-DIPEPTIDE TRANSPORT SYSTEM PERMEASE PROTEIN DDPC-RELATED"/>
    <property type="match status" value="1"/>
</dbReference>
<dbReference type="HOGENOM" id="CLU_028518_1_1_12"/>
<sequence>MKTAENMNFMIGAALAFLIGAMILASLFYLPYGYNDMDSRNRFSPPGSAHLMGTDNFGRDIFSRVMAGGKYTLLVALVTVAGSAAAGSAIGMVSGFAGGFWDELVMRLMDTLSSFPGILLTLVMVAILGNSHATLIIALLVLFVPSFTRVMRSGTLQYKSRDFVLSARIQGTSRRRIIFVHILPNLLPSLLSASVLGLSNAILAESTMSYLGLGIQPPVPSWGRMLAESQNYLFNAPWCALAPGIMIMLTVLAFHFLGEGLRQRNS</sequence>
<dbReference type="PROSITE" id="PS50928">
    <property type="entry name" value="ABC_TM1"/>
    <property type="match status" value="1"/>
</dbReference>
<dbReference type="eggNOG" id="COG1173">
    <property type="taxonomic scope" value="Bacteria"/>
</dbReference>
<keyword evidence="2 7" id="KW-0813">Transport</keyword>
<reference evidence="9 10" key="2">
    <citation type="journal article" date="2011" name="ISME J.">
        <title>RNA-seq reveals cooperative metabolic interactions between two termite-gut spirochete species in co-culture.</title>
        <authorList>
            <person name="Rosenthal A.Z."/>
            <person name="Matson E.G."/>
            <person name="Eldar A."/>
            <person name="Leadbetter J.R."/>
        </authorList>
    </citation>
    <scope>NUCLEOTIDE SEQUENCE [LARGE SCALE GENOMIC DNA]</scope>
    <source>
        <strain evidence="10">ATCC BAA-888 / DSM 13862 / ZAS-9</strain>
    </source>
</reference>
<proteinExistence type="inferred from homology"/>
<keyword evidence="10" id="KW-1185">Reference proteome</keyword>
<feature type="transmembrane region" description="Helical" evidence="7">
    <location>
        <begin position="71"/>
        <end position="97"/>
    </location>
</feature>
<dbReference type="STRING" id="545695.TREAZ_0960"/>
<evidence type="ECO:0000313" key="9">
    <source>
        <dbReference type="EMBL" id="AEF81307.1"/>
    </source>
</evidence>
<dbReference type="Gene3D" id="1.10.3720.10">
    <property type="entry name" value="MetI-like"/>
    <property type="match status" value="1"/>
</dbReference>
<dbReference type="InterPro" id="IPR000515">
    <property type="entry name" value="MetI-like"/>
</dbReference>
<evidence type="ECO:0000256" key="4">
    <source>
        <dbReference type="ARBA" id="ARBA00022692"/>
    </source>
</evidence>
<feature type="transmembrane region" description="Helical" evidence="7">
    <location>
        <begin position="232"/>
        <end position="257"/>
    </location>
</feature>
<dbReference type="EMBL" id="CP001841">
    <property type="protein sequence ID" value="AEF81307.1"/>
    <property type="molecule type" value="Genomic_DNA"/>
</dbReference>
<keyword evidence="4 7" id="KW-0812">Transmembrane</keyword>
<dbReference type="GO" id="GO:0005886">
    <property type="term" value="C:plasma membrane"/>
    <property type="evidence" value="ECO:0007669"/>
    <property type="project" value="UniProtKB-SubCell"/>
</dbReference>
<reference evidence="10" key="1">
    <citation type="submission" date="2009-12" db="EMBL/GenBank/DDBJ databases">
        <title>Complete sequence of Treponema azotonutricium strain ZAS-9.</title>
        <authorList>
            <person name="Tetu S.G."/>
            <person name="Matson E."/>
            <person name="Ren Q."/>
            <person name="Seshadri R."/>
            <person name="Elbourne L."/>
            <person name="Hassan K.A."/>
            <person name="Durkin A."/>
            <person name="Radune D."/>
            <person name="Mohamoud Y."/>
            <person name="Shay R."/>
            <person name="Jin S."/>
            <person name="Zhang X."/>
            <person name="Lucey K."/>
            <person name="Ballor N.R."/>
            <person name="Ottesen E."/>
            <person name="Rosenthal R."/>
            <person name="Allen A."/>
            <person name="Leadbetter J.R."/>
            <person name="Paulsen I.T."/>
        </authorList>
    </citation>
    <scope>NUCLEOTIDE SEQUENCE [LARGE SCALE GENOMIC DNA]</scope>
    <source>
        <strain evidence="10">ATCC BAA-888 / DSM 13862 / ZAS-9</strain>
    </source>
</reference>
<feature type="transmembrane region" description="Helical" evidence="7">
    <location>
        <begin position="117"/>
        <end position="144"/>
    </location>
</feature>
<evidence type="ECO:0000313" key="10">
    <source>
        <dbReference type="Proteomes" id="UP000009222"/>
    </source>
</evidence>
<evidence type="ECO:0000256" key="1">
    <source>
        <dbReference type="ARBA" id="ARBA00004651"/>
    </source>
</evidence>
<dbReference type="GO" id="GO:0055085">
    <property type="term" value="P:transmembrane transport"/>
    <property type="evidence" value="ECO:0007669"/>
    <property type="project" value="InterPro"/>
</dbReference>
<dbReference type="Proteomes" id="UP000009222">
    <property type="component" value="Chromosome"/>
</dbReference>
<evidence type="ECO:0000256" key="7">
    <source>
        <dbReference type="RuleBase" id="RU363032"/>
    </source>
</evidence>
<dbReference type="CDD" id="cd06261">
    <property type="entry name" value="TM_PBP2"/>
    <property type="match status" value="1"/>
</dbReference>
<name>F5Y8C1_LEAAZ</name>
<dbReference type="InterPro" id="IPR050366">
    <property type="entry name" value="BP-dependent_transpt_permease"/>
</dbReference>
<dbReference type="PANTHER" id="PTHR43386">
    <property type="entry name" value="OLIGOPEPTIDE TRANSPORT SYSTEM PERMEASE PROTEIN APPC"/>
    <property type="match status" value="1"/>
</dbReference>
<evidence type="ECO:0000256" key="6">
    <source>
        <dbReference type="ARBA" id="ARBA00023136"/>
    </source>
</evidence>
<evidence type="ECO:0000256" key="2">
    <source>
        <dbReference type="ARBA" id="ARBA00022448"/>
    </source>
</evidence>
<dbReference type="AlphaFoldDB" id="F5Y8C1"/>
<dbReference type="RefSeq" id="WP_015711024.1">
    <property type="nucleotide sequence ID" value="NC_015577.1"/>
</dbReference>
<dbReference type="KEGG" id="taz:TREAZ_0960"/>
<comment type="subcellular location">
    <subcellularLocation>
        <location evidence="1 7">Cell membrane</location>
        <topology evidence="1 7">Multi-pass membrane protein</topology>
    </subcellularLocation>
</comment>
<keyword evidence="3" id="KW-1003">Cell membrane</keyword>
<gene>
    <name evidence="9" type="ordered locus">TREAZ_0960</name>
</gene>
<protein>
    <submittedName>
        <fullName evidence="9">Glutathione transport system permease protein GsiD</fullName>
    </submittedName>
</protein>
<accession>F5Y8C1</accession>
<dbReference type="InParanoid" id="F5Y8C1"/>
<evidence type="ECO:0000259" key="8">
    <source>
        <dbReference type="PROSITE" id="PS50928"/>
    </source>
</evidence>
<dbReference type="SUPFAM" id="SSF161098">
    <property type="entry name" value="MetI-like"/>
    <property type="match status" value="1"/>
</dbReference>